<dbReference type="InterPro" id="IPR011059">
    <property type="entry name" value="Metal-dep_hydrolase_composite"/>
</dbReference>
<dbReference type="RefSeq" id="WP_377177062.1">
    <property type="nucleotide sequence ID" value="NZ_JBHTMY010000002.1"/>
</dbReference>
<dbReference type="InterPro" id="IPR050378">
    <property type="entry name" value="Metallo-dep_Hydrolases_sf"/>
</dbReference>
<dbReference type="Gene3D" id="3.30.1490.130">
    <property type="entry name" value="D-aminoacylase. Domain 3"/>
    <property type="match status" value="1"/>
</dbReference>
<sequence>MKKILSLLFIAFSIAIADAQEKKKEIAQSTPEYDIVILHGRVIDPETMFDDVANVGIKDGLIVVITKEKIKGKETIDATGHVVAPGFIDTHYHATDVFASKMALRDGVTTGMDLEAGSYNVKAWYGDRAKSGWQVNYGTSASLLFNRMAVHDPDAELNGPVDYSTIPTYAAKALTDGVQGWADTKSTVEEMNKVMALMDEDLRQGAIGVAAPIAYMANGISSYELFEGQRVGANYGRLTSVHTRYHLLSETPTEAPIAFDEMFTNAMLLGAPLLMAHNNDYGWWEIEEKLQMARDKGLNMWSEYYPYAAGSTAIAAAFLRPSEWVEKRGYKYEETIYDPIDDAYLTNETYAALMKKEPGRSVVVEFPYRKEWMNNWLAIPHMTIASDAMAGVGADGKLLPWDADWSEYRGHPRTSGSHGTCFRLGREQGIPLMFTISQASYWVAKHLGDSGLEAMKQRGRIQIGKVADITIFNPNTIKENSTFKVGEHGTPTTGIPYVIVNGVTVVKNNEVLPVKAGQEIRFPIESKGRFVPIDQNKWLNEHTIGLNPELLEIHLDDDSGAGKALNKKEY</sequence>
<organism evidence="2 3">
    <name type="scientific">Namhaeicola litoreus</name>
    <dbReference type="NCBI Taxonomy" id="1052145"/>
    <lineage>
        <taxon>Bacteria</taxon>
        <taxon>Pseudomonadati</taxon>
        <taxon>Bacteroidota</taxon>
        <taxon>Flavobacteriia</taxon>
        <taxon>Flavobacteriales</taxon>
        <taxon>Flavobacteriaceae</taxon>
        <taxon>Namhaeicola</taxon>
    </lineage>
</organism>
<feature type="chain" id="PRO_5046990942" evidence="1">
    <location>
        <begin position="20"/>
        <end position="570"/>
    </location>
</feature>
<dbReference type="Gene3D" id="3.20.20.140">
    <property type="entry name" value="Metal-dependent hydrolases"/>
    <property type="match status" value="1"/>
</dbReference>
<dbReference type="InterPro" id="IPR023100">
    <property type="entry name" value="D-aminoacylase_insert_dom_sf"/>
</dbReference>
<dbReference type="InterPro" id="IPR032466">
    <property type="entry name" value="Metal_Hydrolase"/>
</dbReference>
<keyword evidence="3" id="KW-1185">Reference proteome</keyword>
<dbReference type="Gene3D" id="2.30.40.10">
    <property type="entry name" value="Urease, subunit C, domain 1"/>
    <property type="match status" value="1"/>
</dbReference>
<dbReference type="EMBL" id="JBHTMY010000002">
    <property type="protein sequence ID" value="MFD1315140.1"/>
    <property type="molecule type" value="Genomic_DNA"/>
</dbReference>
<dbReference type="Proteomes" id="UP001597201">
    <property type="component" value="Unassembled WGS sequence"/>
</dbReference>
<evidence type="ECO:0000313" key="2">
    <source>
        <dbReference type="EMBL" id="MFD1315140.1"/>
    </source>
</evidence>
<dbReference type="SUPFAM" id="SSF51338">
    <property type="entry name" value="Composite domain of metallo-dependent hydrolases"/>
    <property type="match status" value="2"/>
</dbReference>
<reference evidence="3" key="1">
    <citation type="journal article" date="2019" name="Int. J. Syst. Evol. Microbiol.">
        <title>The Global Catalogue of Microorganisms (GCM) 10K type strain sequencing project: providing services to taxonomists for standard genome sequencing and annotation.</title>
        <authorList>
            <consortium name="The Broad Institute Genomics Platform"/>
            <consortium name="The Broad Institute Genome Sequencing Center for Infectious Disease"/>
            <person name="Wu L."/>
            <person name="Ma J."/>
        </authorList>
    </citation>
    <scope>NUCLEOTIDE SEQUENCE [LARGE SCALE GENOMIC DNA]</scope>
    <source>
        <strain evidence="3">CCUG 61485</strain>
    </source>
</reference>
<evidence type="ECO:0000313" key="3">
    <source>
        <dbReference type="Proteomes" id="UP001597201"/>
    </source>
</evidence>
<proteinExistence type="predicted"/>
<dbReference type="SUPFAM" id="SSF51556">
    <property type="entry name" value="Metallo-dependent hydrolases"/>
    <property type="match status" value="1"/>
</dbReference>
<evidence type="ECO:0000256" key="1">
    <source>
        <dbReference type="SAM" id="SignalP"/>
    </source>
</evidence>
<dbReference type="PANTHER" id="PTHR11647">
    <property type="entry name" value="HYDRANTOINASE/DIHYDROPYRIMIDINASE FAMILY MEMBER"/>
    <property type="match status" value="1"/>
</dbReference>
<accession>A0ABW3Y122</accession>
<name>A0ABW3Y122_9FLAO</name>
<comment type="caution">
    <text evidence="2">The sequence shown here is derived from an EMBL/GenBank/DDBJ whole genome shotgun (WGS) entry which is preliminary data.</text>
</comment>
<protein>
    <submittedName>
        <fullName evidence="2">Aminoacylase</fullName>
    </submittedName>
</protein>
<feature type="signal peptide" evidence="1">
    <location>
        <begin position="1"/>
        <end position="19"/>
    </location>
</feature>
<gene>
    <name evidence="2" type="ORF">ACFQ39_05885</name>
</gene>
<dbReference type="PANTHER" id="PTHR11647:SF1">
    <property type="entry name" value="COLLAPSIN RESPONSE MEDIATOR PROTEIN"/>
    <property type="match status" value="1"/>
</dbReference>
<keyword evidence="1" id="KW-0732">Signal</keyword>